<sequence length="202" mass="22738">MGIRSKRSERCGRCRMHRERCLCPAIPRYDLATRVVLVMHHREYPKPTATGPLALEALPNSELRIHGERDSRLDLGDLAAPERRTLLLYPGDDVPVLTRELVESDPRPVTLVVPDGTWRQASRMGRRLPGLGHAEMVRLPEGPPTRWGVRREHHPQGLATFEAIARALGIIESPAVQEGLEELFRLMVRRTLEAGGRTITSD</sequence>
<dbReference type="PANTHER" id="PTHR21392">
    <property type="entry name" value="TRNA-URIDINE AMINOCARBOXYPROPYLTRANSFERASE 2"/>
    <property type="match status" value="1"/>
</dbReference>
<dbReference type="PANTHER" id="PTHR21392:SF0">
    <property type="entry name" value="TRNA-URIDINE AMINOCARBOXYPROPYLTRANSFERASE 2"/>
    <property type="match status" value="1"/>
</dbReference>
<feature type="domain" description="DTW" evidence="6">
    <location>
        <begin position="7"/>
        <end position="196"/>
    </location>
</feature>
<comment type="caution">
    <text evidence="7">The sequence shown here is derived from an EMBL/GenBank/DDBJ whole genome shotgun (WGS) entry which is preliminary data.</text>
</comment>
<accession>A0A831XMS5</accession>
<dbReference type="GO" id="GO:0016432">
    <property type="term" value="F:tRNA-uridine aminocarboxypropyltransferase activity"/>
    <property type="evidence" value="ECO:0007669"/>
    <property type="project" value="UniProtKB-EC"/>
</dbReference>
<dbReference type="EC" id="2.5.1.25" evidence="1"/>
<evidence type="ECO:0000259" key="6">
    <source>
        <dbReference type="SMART" id="SM01144"/>
    </source>
</evidence>
<keyword evidence="3" id="KW-0949">S-adenosyl-L-methionine</keyword>
<evidence type="ECO:0000256" key="4">
    <source>
        <dbReference type="ARBA" id="ARBA00022694"/>
    </source>
</evidence>
<proteinExistence type="inferred from homology"/>
<dbReference type="InterPro" id="IPR039262">
    <property type="entry name" value="DTWD2/TAPT"/>
</dbReference>
<dbReference type="GO" id="GO:0008033">
    <property type="term" value="P:tRNA processing"/>
    <property type="evidence" value="ECO:0007669"/>
    <property type="project" value="UniProtKB-KW"/>
</dbReference>
<evidence type="ECO:0000256" key="2">
    <source>
        <dbReference type="ARBA" id="ARBA00022679"/>
    </source>
</evidence>
<evidence type="ECO:0000313" key="7">
    <source>
        <dbReference type="EMBL" id="HEN43033.1"/>
    </source>
</evidence>
<dbReference type="SMART" id="SM01144">
    <property type="entry name" value="DTW"/>
    <property type="match status" value="1"/>
</dbReference>
<keyword evidence="4" id="KW-0819">tRNA processing</keyword>
<evidence type="ECO:0000256" key="5">
    <source>
        <dbReference type="ARBA" id="ARBA00034489"/>
    </source>
</evidence>
<gene>
    <name evidence="7" type="ORF">ENQ87_11820</name>
</gene>
<comment type="similarity">
    <text evidence="5">Belongs to the TDD superfamily. DTWD2 family.</text>
</comment>
<name>A0A831XMS5_GEOME</name>
<reference evidence="7" key="1">
    <citation type="journal article" date="2020" name="mSystems">
        <title>Genome- and Community-Level Interaction Insights into Carbon Utilization and Element Cycling Functions of Hydrothermarchaeota in Hydrothermal Sediment.</title>
        <authorList>
            <person name="Zhou Z."/>
            <person name="Liu Y."/>
            <person name="Xu W."/>
            <person name="Pan J."/>
            <person name="Luo Z.H."/>
            <person name="Li M."/>
        </authorList>
    </citation>
    <scope>NUCLEOTIDE SEQUENCE [LARGE SCALE GENOMIC DNA]</scope>
    <source>
        <strain evidence="7">SpSt-349</strain>
    </source>
</reference>
<dbReference type="EMBL" id="DSOV01000052">
    <property type="protein sequence ID" value="HEN43033.1"/>
    <property type="molecule type" value="Genomic_DNA"/>
</dbReference>
<protein>
    <recommendedName>
        <fullName evidence="1">tRNA-uridine aminocarboxypropyltransferase</fullName>
        <ecNumber evidence="1">2.5.1.25</ecNumber>
    </recommendedName>
</protein>
<keyword evidence="2" id="KW-0808">Transferase</keyword>
<evidence type="ECO:0000256" key="1">
    <source>
        <dbReference type="ARBA" id="ARBA00012386"/>
    </source>
</evidence>
<organism evidence="7">
    <name type="scientific">Geobacter metallireducens</name>
    <dbReference type="NCBI Taxonomy" id="28232"/>
    <lineage>
        <taxon>Bacteria</taxon>
        <taxon>Pseudomonadati</taxon>
        <taxon>Thermodesulfobacteriota</taxon>
        <taxon>Desulfuromonadia</taxon>
        <taxon>Geobacterales</taxon>
        <taxon>Geobacteraceae</taxon>
        <taxon>Geobacter</taxon>
    </lineage>
</organism>
<dbReference type="Pfam" id="PF03942">
    <property type="entry name" value="DTW"/>
    <property type="match status" value="1"/>
</dbReference>
<evidence type="ECO:0000256" key="3">
    <source>
        <dbReference type="ARBA" id="ARBA00022691"/>
    </source>
</evidence>
<dbReference type="InterPro" id="IPR005636">
    <property type="entry name" value="DTW"/>
</dbReference>
<dbReference type="AlphaFoldDB" id="A0A831XMS5"/>